<feature type="region of interest" description="Disordered" evidence="1">
    <location>
        <begin position="77"/>
        <end position="133"/>
    </location>
</feature>
<dbReference type="AlphaFoldDB" id="A0A7K2IWK0"/>
<dbReference type="EMBL" id="WWHY01000001">
    <property type="protein sequence ID" value="MYR34352.1"/>
    <property type="molecule type" value="Genomic_DNA"/>
</dbReference>
<dbReference type="Proteomes" id="UP000467124">
    <property type="component" value="Unassembled WGS sequence"/>
</dbReference>
<protein>
    <submittedName>
        <fullName evidence="3">DUF4031 domain-containing protein</fullName>
    </submittedName>
</protein>
<gene>
    <name evidence="3" type="ORF">GTW20_19415</name>
</gene>
<dbReference type="InterPro" id="IPR025109">
    <property type="entry name" value="DUF4031"/>
</dbReference>
<comment type="caution">
    <text evidence="3">The sequence shown here is derived from an EMBL/GenBank/DDBJ whole genome shotgun (WGS) entry which is preliminary data.</text>
</comment>
<feature type="domain" description="DUF4031" evidence="2">
    <location>
        <begin position="3"/>
        <end position="78"/>
    </location>
</feature>
<organism evidence="3 4">
    <name type="scientific">Nocardiopsis alba</name>
    <dbReference type="NCBI Taxonomy" id="53437"/>
    <lineage>
        <taxon>Bacteria</taxon>
        <taxon>Bacillati</taxon>
        <taxon>Actinomycetota</taxon>
        <taxon>Actinomycetes</taxon>
        <taxon>Streptosporangiales</taxon>
        <taxon>Nocardiopsidaceae</taxon>
        <taxon>Nocardiopsis</taxon>
    </lineage>
</organism>
<evidence type="ECO:0000313" key="4">
    <source>
        <dbReference type="Proteomes" id="UP000467124"/>
    </source>
</evidence>
<accession>A0A7K2IWK0</accession>
<proteinExistence type="predicted"/>
<evidence type="ECO:0000259" key="2">
    <source>
        <dbReference type="Pfam" id="PF13223"/>
    </source>
</evidence>
<name>A0A7K2IWK0_9ACTN</name>
<feature type="compositionally biased region" description="Basic residues" evidence="1">
    <location>
        <begin position="80"/>
        <end position="89"/>
    </location>
</feature>
<sequence>MGVLVDTPVWPGPGGRLFAHLVSDDSFEELHAFARRLGVPGRAFERDHYDIPEELHPRALELGAEHVGGRELVTRLRAAGLRRPKHPGRSRSPEAPRPPAGEPVHLGGDVGPGPGLPPFPSEFGVEEARPLQQ</sequence>
<evidence type="ECO:0000256" key="1">
    <source>
        <dbReference type="SAM" id="MobiDB-lite"/>
    </source>
</evidence>
<evidence type="ECO:0000313" key="3">
    <source>
        <dbReference type="EMBL" id="MYR34352.1"/>
    </source>
</evidence>
<reference evidence="3 4" key="1">
    <citation type="journal article" date="2019" name="Nat. Commun.">
        <title>The antimicrobial potential of Streptomyces from insect microbiomes.</title>
        <authorList>
            <person name="Chevrette M.G."/>
            <person name="Carlson C.M."/>
            <person name="Ortega H.E."/>
            <person name="Thomas C."/>
            <person name="Ananiev G.E."/>
            <person name="Barns K.J."/>
            <person name="Book A.J."/>
            <person name="Cagnazzo J."/>
            <person name="Carlos C."/>
            <person name="Flanigan W."/>
            <person name="Grubbs K.J."/>
            <person name="Horn H.A."/>
            <person name="Hoffmann F.M."/>
            <person name="Klassen J.L."/>
            <person name="Knack J.J."/>
            <person name="Lewin G.R."/>
            <person name="McDonald B.R."/>
            <person name="Muller L."/>
            <person name="Melo W.G.P."/>
            <person name="Pinto-Tomas A.A."/>
            <person name="Schmitz A."/>
            <person name="Wendt-Pienkowski E."/>
            <person name="Wildman S."/>
            <person name="Zhao M."/>
            <person name="Zhang F."/>
            <person name="Bugni T.S."/>
            <person name="Andes D.R."/>
            <person name="Pupo M.T."/>
            <person name="Currie C.R."/>
        </authorList>
    </citation>
    <scope>NUCLEOTIDE SEQUENCE [LARGE SCALE GENOMIC DNA]</scope>
    <source>
        <strain evidence="3 4">SID5840</strain>
    </source>
</reference>
<dbReference type="Pfam" id="PF13223">
    <property type="entry name" value="DUF4031"/>
    <property type="match status" value="1"/>
</dbReference>